<dbReference type="Pfam" id="PF10545">
    <property type="entry name" value="MADF_DNA_bdg"/>
    <property type="match status" value="1"/>
</dbReference>
<accession>A0AAV4A7R8</accession>
<evidence type="ECO:0000313" key="3">
    <source>
        <dbReference type="Proteomes" id="UP000735302"/>
    </source>
</evidence>
<name>A0AAV4A7R8_9GAST</name>
<dbReference type="EMBL" id="BLXT01003737">
    <property type="protein sequence ID" value="GFO04210.1"/>
    <property type="molecule type" value="Genomic_DNA"/>
</dbReference>
<proteinExistence type="predicted"/>
<protein>
    <recommendedName>
        <fullName evidence="1">MADF domain-containing protein</fullName>
    </recommendedName>
</protein>
<gene>
    <name evidence="2" type="ORF">PoB_003071500</name>
</gene>
<feature type="domain" description="MADF" evidence="1">
    <location>
        <begin position="42"/>
        <end position="117"/>
    </location>
</feature>
<comment type="caution">
    <text evidence="2">The sequence shown here is derived from an EMBL/GenBank/DDBJ whole genome shotgun (WGS) entry which is preliminary data.</text>
</comment>
<dbReference type="PROSITE" id="PS51029">
    <property type="entry name" value="MADF"/>
    <property type="match status" value="1"/>
</dbReference>
<dbReference type="AlphaFoldDB" id="A0AAV4A7R8"/>
<dbReference type="PANTHER" id="PTHR21505">
    <property type="entry name" value="MADF DOMAIN-CONTAINING PROTEIN-RELATED"/>
    <property type="match status" value="1"/>
</dbReference>
<evidence type="ECO:0000313" key="2">
    <source>
        <dbReference type="EMBL" id="GFO04210.1"/>
    </source>
</evidence>
<dbReference type="Proteomes" id="UP000735302">
    <property type="component" value="Unassembled WGS sequence"/>
</dbReference>
<keyword evidence="3" id="KW-1185">Reference proteome</keyword>
<dbReference type="InterPro" id="IPR006578">
    <property type="entry name" value="MADF-dom"/>
</dbReference>
<sequence>MFDRVWASSNLFVNHYFFRSSRTGRKNNYMALSKEEKKFILEVIEMYHGFPELWKVKSKEYSNREKKEAAYDTLLLKYKEWYTEATKDDLKKKLNAMRTSFRRLALLVHPLCTLATN</sequence>
<organism evidence="2 3">
    <name type="scientific">Plakobranchus ocellatus</name>
    <dbReference type="NCBI Taxonomy" id="259542"/>
    <lineage>
        <taxon>Eukaryota</taxon>
        <taxon>Metazoa</taxon>
        <taxon>Spiralia</taxon>
        <taxon>Lophotrochozoa</taxon>
        <taxon>Mollusca</taxon>
        <taxon>Gastropoda</taxon>
        <taxon>Heterobranchia</taxon>
        <taxon>Euthyneura</taxon>
        <taxon>Panpulmonata</taxon>
        <taxon>Sacoglossa</taxon>
        <taxon>Placobranchoidea</taxon>
        <taxon>Plakobranchidae</taxon>
        <taxon>Plakobranchus</taxon>
    </lineage>
</organism>
<dbReference type="PANTHER" id="PTHR21505:SF8">
    <property type="entry name" value="DPT-YFP REPRESSOR BY OVEREXPRESSION, ISOFORM D-RELATED"/>
    <property type="match status" value="1"/>
</dbReference>
<reference evidence="2 3" key="1">
    <citation type="journal article" date="2021" name="Elife">
        <title>Chloroplast acquisition without the gene transfer in kleptoplastic sea slugs, Plakobranchus ocellatus.</title>
        <authorList>
            <person name="Maeda T."/>
            <person name="Takahashi S."/>
            <person name="Yoshida T."/>
            <person name="Shimamura S."/>
            <person name="Takaki Y."/>
            <person name="Nagai Y."/>
            <person name="Toyoda A."/>
            <person name="Suzuki Y."/>
            <person name="Arimoto A."/>
            <person name="Ishii H."/>
            <person name="Satoh N."/>
            <person name="Nishiyama T."/>
            <person name="Hasebe M."/>
            <person name="Maruyama T."/>
            <person name="Minagawa J."/>
            <person name="Obokata J."/>
            <person name="Shigenobu S."/>
        </authorList>
    </citation>
    <scope>NUCLEOTIDE SEQUENCE [LARGE SCALE GENOMIC DNA]</scope>
</reference>
<evidence type="ECO:0000259" key="1">
    <source>
        <dbReference type="PROSITE" id="PS51029"/>
    </source>
</evidence>